<proteinExistence type="predicted"/>
<protein>
    <recommendedName>
        <fullName evidence="9">TIGR00374 family protein</fullName>
    </recommendedName>
</protein>
<dbReference type="EMBL" id="BLJN01000004">
    <property type="protein sequence ID" value="GFE82195.1"/>
    <property type="molecule type" value="Genomic_DNA"/>
</dbReference>
<evidence type="ECO:0000256" key="1">
    <source>
        <dbReference type="ARBA" id="ARBA00004651"/>
    </source>
</evidence>
<dbReference type="PANTHER" id="PTHR40277:SF1">
    <property type="entry name" value="BLL5419 PROTEIN"/>
    <property type="match status" value="1"/>
</dbReference>
<dbReference type="InterPro" id="IPR022791">
    <property type="entry name" value="L-PG_synthase/AglD"/>
</dbReference>
<evidence type="ECO:0000313" key="8">
    <source>
        <dbReference type="Proteomes" id="UP000445000"/>
    </source>
</evidence>
<dbReference type="GO" id="GO:0005886">
    <property type="term" value="C:plasma membrane"/>
    <property type="evidence" value="ECO:0007669"/>
    <property type="project" value="UniProtKB-SubCell"/>
</dbReference>
<evidence type="ECO:0008006" key="9">
    <source>
        <dbReference type="Google" id="ProtNLM"/>
    </source>
</evidence>
<dbReference type="Proteomes" id="UP000445000">
    <property type="component" value="Unassembled WGS sequence"/>
</dbReference>
<accession>A0A829YFK6</accession>
<keyword evidence="8" id="KW-1185">Reference proteome</keyword>
<dbReference type="AlphaFoldDB" id="A0A829YFK6"/>
<evidence type="ECO:0000256" key="3">
    <source>
        <dbReference type="ARBA" id="ARBA00022692"/>
    </source>
</evidence>
<feature type="transmembrane region" description="Helical" evidence="6">
    <location>
        <begin position="128"/>
        <end position="146"/>
    </location>
</feature>
<evidence type="ECO:0000256" key="2">
    <source>
        <dbReference type="ARBA" id="ARBA00022475"/>
    </source>
</evidence>
<name>A0A829YFK6_9GAMM</name>
<feature type="transmembrane region" description="Helical" evidence="6">
    <location>
        <begin position="217"/>
        <end position="238"/>
    </location>
</feature>
<dbReference type="PANTHER" id="PTHR40277">
    <property type="entry name" value="BLL5419 PROTEIN"/>
    <property type="match status" value="1"/>
</dbReference>
<keyword evidence="3 6" id="KW-0812">Transmembrane</keyword>
<dbReference type="NCBIfam" id="TIGR00374">
    <property type="entry name" value="flippase-like domain"/>
    <property type="match status" value="1"/>
</dbReference>
<feature type="transmembrane region" description="Helical" evidence="6">
    <location>
        <begin position="293"/>
        <end position="315"/>
    </location>
</feature>
<sequence length="327" mass="34953">MKLRIGPRIRVALQLGASVGLLAYLLSRLDWQQSRTLIAGANPLLLATIVLIHVADRVLMALKWHQLLRVLDDRLSRWSAIGVYYESTFIGFALPLGGFGPDIVRFLRLKTRGIDPSVTLSSMVMERLNGAIATLALIVAGCLVLARLAPQPALRNFALIAAVGAGAAGTVAAALIFYPALGRRLLKLIKRPATLESGRFAKYVVAARAYSRRPLTLAINLGLSMIEQTAPVFTMWVASHAIGMDLPWMVCLAVTPVAVIIQRLPLTYGGLGLREGSAAALLVALGYDYSTALVLLMTLVVMFLISLLPGAIVLATSGRPLPKGASA</sequence>
<evidence type="ECO:0000256" key="5">
    <source>
        <dbReference type="ARBA" id="ARBA00023136"/>
    </source>
</evidence>
<evidence type="ECO:0000256" key="4">
    <source>
        <dbReference type="ARBA" id="ARBA00022989"/>
    </source>
</evidence>
<organism evidence="7 8">
    <name type="scientific">Steroidobacter agaridevorans</name>
    <dbReference type="NCBI Taxonomy" id="2695856"/>
    <lineage>
        <taxon>Bacteria</taxon>
        <taxon>Pseudomonadati</taxon>
        <taxon>Pseudomonadota</taxon>
        <taxon>Gammaproteobacteria</taxon>
        <taxon>Steroidobacterales</taxon>
        <taxon>Steroidobacteraceae</taxon>
        <taxon>Steroidobacter</taxon>
    </lineage>
</organism>
<evidence type="ECO:0000256" key="6">
    <source>
        <dbReference type="SAM" id="Phobius"/>
    </source>
</evidence>
<reference evidence="8" key="1">
    <citation type="submission" date="2020-01" db="EMBL/GenBank/DDBJ databases">
        <title>'Steroidobacter agaridevorans' sp. nov., agar-degrading bacteria isolated from rhizosphere soils.</title>
        <authorList>
            <person name="Ikenaga M."/>
            <person name="Kataoka M."/>
            <person name="Murouchi A."/>
            <person name="Katsuragi S."/>
            <person name="Sakai M."/>
        </authorList>
    </citation>
    <scope>NUCLEOTIDE SEQUENCE [LARGE SCALE GENOMIC DNA]</scope>
    <source>
        <strain evidence="8">YU21-B</strain>
    </source>
</reference>
<comment type="caution">
    <text evidence="7">The sequence shown here is derived from an EMBL/GenBank/DDBJ whole genome shotgun (WGS) entry which is preliminary data.</text>
</comment>
<keyword evidence="4 6" id="KW-1133">Transmembrane helix</keyword>
<feature type="transmembrane region" description="Helical" evidence="6">
    <location>
        <begin position="158"/>
        <end position="181"/>
    </location>
</feature>
<gene>
    <name evidence="7" type="ORF">GCM10011487_41950</name>
</gene>
<dbReference type="RefSeq" id="WP_161813865.1">
    <property type="nucleotide sequence ID" value="NZ_BLJN01000004.1"/>
</dbReference>
<feature type="transmembrane region" description="Helical" evidence="6">
    <location>
        <begin position="37"/>
        <end position="59"/>
    </location>
</feature>
<dbReference type="Pfam" id="PF03706">
    <property type="entry name" value="LPG_synthase_TM"/>
    <property type="match status" value="1"/>
</dbReference>
<keyword evidence="5 6" id="KW-0472">Membrane</keyword>
<comment type="subcellular location">
    <subcellularLocation>
        <location evidence="1">Cell membrane</location>
        <topology evidence="1">Multi-pass membrane protein</topology>
    </subcellularLocation>
</comment>
<evidence type="ECO:0000313" key="7">
    <source>
        <dbReference type="EMBL" id="GFE82195.1"/>
    </source>
</evidence>
<keyword evidence="2" id="KW-1003">Cell membrane</keyword>